<dbReference type="Gene3D" id="3.30.50.10">
    <property type="entry name" value="Erythroid Transcription Factor GATA-1, subunit A"/>
    <property type="match status" value="1"/>
</dbReference>
<keyword evidence="4" id="KW-0862">Zinc</keyword>
<keyword evidence="7" id="KW-0539">Nucleus</keyword>
<dbReference type="Pfam" id="PF08550">
    <property type="entry name" value="GATA_AreA"/>
    <property type="match status" value="1"/>
</dbReference>
<feature type="compositionally biased region" description="Low complexity" evidence="9">
    <location>
        <begin position="68"/>
        <end position="91"/>
    </location>
</feature>
<dbReference type="GO" id="GO:0045944">
    <property type="term" value="P:positive regulation of transcription by RNA polymerase II"/>
    <property type="evidence" value="ECO:0007669"/>
    <property type="project" value="TreeGrafter"/>
</dbReference>
<gene>
    <name evidence="11" type="primary">GAT1</name>
    <name evidence="11" type="ORF">MOBT1_003116</name>
</gene>
<feature type="region of interest" description="Disordered" evidence="9">
    <location>
        <begin position="363"/>
        <end position="393"/>
    </location>
</feature>
<dbReference type="Pfam" id="PF00320">
    <property type="entry name" value="GATA"/>
    <property type="match status" value="1"/>
</dbReference>
<dbReference type="CDD" id="cd00202">
    <property type="entry name" value="ZnF_GATA"/>
    <property type="match status" value="1"/>
</dbReference>
<organism evidence="11 12">
    <name type="scientific">Malassezia obtusa</name>
    <dbReference type="NCBI Taxonomy" id="76774"/>
    <lineage>
        <taxon>Eukaryota</taxon>
        <taxon>Fungi</taxon>
        <taxon>Dikarya</taxon>
        <taxon>Basidiomycota</taxon>
        <taxon>Ustilaginomycotina</taxon>
        <taxon>Malasseziomycetes</taxon>
        <taxon>Malasseziales</taxon>
        <taxon>Malasseziaceae</taxon>
        <taxon>Malassezia</taxon>
    </lineage>
</organism>
<dbReference type="PROSITE" id="PS50114">
    <property type="entry name" value="GATA_ZN_FINGER_2"/>
    <property type="match status" value="1"/>
</dbReference>
<dbReference type="EMBL" id="CP119941">
    <property type="protein sequence ID" value="WFD04407.1"/>
    <property type="molecule type" value="Genomic_DNA"/>
</dbReference>
<name>A0AAF0E6F2_9BASI</name>
<dbReference type="GO" id="GO:0000981">
    <property type="term" value="F:DNA-binding transcription factor activity, RNA polymerase II-specific"/>
    <property type="evidence" value="ECO:0007669"/>
    <property type="project" value="TreeGrafter"/>
</dbReference>
<feature type="region of interest" description="Disordered" evidence="9">
    <location>
        <begin position="1"/>
        <end position="26"/>
    </location>
</feature>
<protein>
    <submittedName>
        <fullName evidence="11">Sodium- and chloride-dependent GABA transporter 1</fullName>
    </submittedName>
</protein>
<evidence type="ECO:0000256" key="6">
    <source>
        <dbReference type="ARBA" id="ARBA00023163"/>
    </source>
</evidence>
<dbReference type="PANTHER" id="PTHR10071">
    <property type="entry name" value="TRANSCRIPTION FACTOR GATA FAMILY MEMBER"/>
    <property type="match status" value="1"/>
</dbReference>
<evidence type="ECO:0000313" key="11">
    <source>
        <dbReference type="EMBL" id="WFD04407.1"/>
    </source>
</evidence>
<proteinExistence type="predicted"/>
<dbReference type="GO" id="GO:0008270">
    <property type="term" value="F:zinc ion binding"/>
    <property type="evidence" value="ECO:0007669"/>
    <property type="project" value="UniProtKB-KW"/>
</dbReference>
<evidence type="ECO:0000256" key="5">
    <source>
        <dbReference type="ARBA" id="ARBA00023015"/>
    </source>
</evidence>
<dbReference type="PRINTS" id="PR00619">
    <property type="entry name" value="GATAZNFINGER"/>
</dbReference>
<accession>A0AAF0E6F2</accession>
<dbReference type="InterPro" id="IPR039355">
    <property type="entry name" value="Transcription_factor_GATA"/>
</dbReference>
<evidence type="ECO:0000256" key="4">
    <source>
        <dbReference type="ARBA" id="ARBA00022833"/>
    </source>
</evidence>
<keyword evidence="6" id="KW-0804">Transcription</keyword>
<dbReference type="GO" id="GO:0000122">
    <property type="term" value="P:negative regulation of transcription by RNA polymerase II"/>
    <property type="evidence" value="ECO:0007669"/>
    <property type="project" value="TreeGrafter"/>
</dbReference>
<feature type="domain" description="GATA-type" evidence="10">
    <location>
        <begin position="689"/>
        <end position="742"/>
    </location>
</feature>
<keyword evidence="2" id="KW-0479">Metal-binding</keyword>
<dbReference type="GO" id="GO:0000978">
    <property type="term" value="F:RNA polymerase II cis-regulatory region sequence-specific DNA binding"/>
    <property type="evidence" value="ECO:0007669"/>
    <property type="project" value="TreeGrafter"/>
</dbReference>
<dbReference type="Proteomes" id="UP001214603">
    <property type="component" value="Chromosome 8"/>
</dbReference>
<feature type="region of interest" description="Disordered" evidence="9">
    <location>
        <begin position="64"/>
        <end position="120"/>
    </location>
</feature>
<feature type="compositionally biased region" description="Low complexity" evidence="9">
    <location>
        <begin position="660"/>
        <end position="690"/>
    </location>
</feature>
<feature type="region of interest" description="Disordered" evidence="9">
    <location>
        <begin position="238"/>
        <end position="265"/>
    </location>
</feature>
<dbReference type="FunFam" id="3.30.50.10:FF:000007">
    <property type="entry name" value="Nitrogen regulatory AreA, N-terminal"/>
    <property type="match status" value="1"/>
</dbReference>
<dbReference type="SMART" id="SM00401">
    <property type="entry name" value="ZnF_GATA"/>
    <property type="match status" value="1"/>
</dbReference>
<reference evidence="11" key="1">
    <citation type="submission" date="2023-03" db="EMBL/GenBank/DDBJ databases">
        <title>Mating type loci evolution in Malassezia.</title>
        <authorList>
            <person name="Coelho M.A."/>
        </authorList>
    </citation>
    <scope>NUCLEOTIDE SEQUENCE</scope>
    <source>
        <strain evidence="11">CBS 7876</strain>
    </source>
</reference>
<dbReference type="PROSITE" id="PS00344">
    <property type="entry name" value="GATA_ZN_FINGER_1"/>
    <property type="match status" value="1"/>
</dbReference>
<dbReference type="GO" id="GO:0005634">
    <property type="term" value="C:nucleus"/>
    <property type="evidence" value="ECO:0007669"/>
    <property type="project" value="UniProtKB-SubCell"/>
</dbReference>
<evidence type="ECO:0000256" key="8">
    <source>
        <dbReference type="PROSITE-ProRule" id="PRU00094"/>
    </source>
</evidence>
<keyword evidence="3 8" id="KW-0863">Zinc-finger</keyword>
<feature type="compositionally biased region" description="Basic and acidic residues" evidence="9">
    <location>
        <begin position="363"/>
        <end position="382"/>
    </location>
</feature>
<dbReference type="InterPro" id="IPR013088">
    <property type="entry name" value="Znf_NHR/GATA"/>
</dbReference>
<feature type="compositionally biased region" description="Polar residues" evidence="9">
    <location>
        <begin position="647"/>
        <end position="658"/>
    </location>
</feature>
<dbReference type="InterPro" id="IPR000679">
    <property type="entry name" value="Znf_GATA"/>
</dbReference>
<dbReference type="PANTHER" id="PTHR10071:SF281">
    <property type="entry name" value="BOX A-BINDING FACTOR-RELATED"/>
    <property type="match status" value="1"/>
</dbReference>
<feature type="region of interest" description="Disordered" evidence="9">
    <location>
        <begin position="739"/>
        <end position="811"/>
    </location>
</feature>
<feature type="compositionally biased region" description="Polar residues" evidence="9">
    <location>
        <begin position="242"/>
        <end position="256"/>
    </location>
</feature>
<evidence type="ECO:0000256" key="2">
    <source>
        <dbReference type="ARBA" id="ARBA00022723"/>
    </source>
</evidence>
<feature type="compositionally biased region" description="Low complexity" evidence="9">
    <location>
        <begin position="745"/>
        <end position="777"/>
    </location>
</feature>
<dbReference type="AlphaFoldDB" id="A0AAF0E6F2"/>
<evidence type="ECO:0000256" key="7">
    <source>
        <dbReference type="ARBA" id="ARBA00023242"/>
    </source>
</evidence>
<sequence length="811" mass="86840">MFTSPPGGATPSKDLDDDPANLAKNDPLATQVWRMYAKQRDQLPNAARMENLTWRLMSLTLRRQRGQNATPADAPADVPANAPANAPATRTPTPPRRTDADAEDAAAETRRGRNQTVRPLDGGLSMRQVAAMQDARRAGPRSRSRLLSMMDVDRSSLYRSHSRKRSLNDASWSAGADHALDAGAPMLDASMNLADAAFDSAAWLASSVGPSEAHVGLEAMPSQPAPTLEQLYAPLGAAPTFATPSPQSSVAESQPSAAAPRADSRERLRTAFEQAAFNNLFDNAEAHAWTAASPLEQHAHYVMEMSARRPQMPRDRDDQLLAQTLHLDSVPGIDDYVSHEANQHPEYGFLPRLVRKTSFDHKVRERSESRGPRHRNLMHEQQRGAWHGNARKRPFRDGSPMPFGLRAPTTADQRVASGLSREMPALFSTDMMQYMPSISFDFTVPPPSAQQVAPGTADLMARASPMLLHDPKPKDVEGAPFPAVPELAEPAKSAAYPSMFFPETSPVLPDSLAGQNVPPSFMHVDPSQLLAPSPQPPAQPAPTQPTPAPRTPNLALFPGETPLDASLRSPYGFADAPHVPPSALELGALPTSPAPALTSPSAQDTFYTSVFQPVDMTRGKTWTPGALPPKSPHIESGDGLAGGLARSSLSEPNEQQHAYGTPSSPQGAAPGPEAQGAPPAKAPAPAAAEGTPTVCFNCQTTKTPLWRRDNEGNALCNACGLFQRLHGVMRPLSLKTDVIKKRNRTGTTGARDAARQRAAAQRRSSGSAASRAQFRAASKPDEGATSSSTAPPRSPVRPEPGHSAPLDFQGW</sequence>
<feature type="region of interest" description="Disordered" evidence="9">
    <location>
        <begin position="523"/>
        <end position="554"/>
    </location>
</feature>
<keyword evidence="12" id="KW-1185">Reference proteome</keyword>
<evidence type="ECO:0000256" key="9">
    <source>
        <dbReference type="SAM" id="MobiDB-lite"/>
    </source>
</evidence>
<keyword evidence="5" id="KW-0805">Transcription regulation</keyword>
<feature type="region of interest" description="Disordered" evidence="9">
    <location>
        <begin position="620"/>
        <end position="690"/>
    </location>
</feature>
<dbReference type="SUPFAM" id="SSF57716">
    <property type="entry name" value="Glucocorticoid receptor-like (DNA-binding domain)"/>
    <property type="match status" value="1"/>
</dbReference>
<evidence type="ECO:0000256" key="3">
    <source>
        <dbReference type="ARBA" id="ARBA00022771"/>
    </source>
</evidence>
<dbReference type="InterPro" id="IPR013860">
    <property type="entry name" value="AreA_GATA"/>
</dbReference>
<comment type="subcellular location">
    <subcellularLocation>
        <location evidence="1">Nucleus</location>
    </subcellularLocation>
</comment>
<evidence type="ECO:0000259" key="10">
    <source>
        <dbReference type="PROSITE" id="PS50114"/>
    </source>
</evidence>
<feature type="compositionally biased region" description="Pro residues" evidence="9">
    <location>
        <begin position="533"/>
        <end position="550"/>
    </location>
</feature>
<evidence type="ECO:0000313" key="12">
    <source>
        <dbReference type="Proteomes" id="UP001214603"/>
    </source>
</evidence>
<evidence type="ECO:0000256" key="1">
    <source>
        <dbReference type="ARBA" id="ARBA00004123"/>
    </source>
</evidence>